<accession>B6CLN4</accession>
<keyword evidence="2" id="KW-0472">Membrane</keyword>
<organism evidence="3">
    <name type="scientific">Mycobacterium marinum DL240490</name>
    <dbReference type="NCBI Taxonomy" id="459420"/>
    <lineage>
        <taxon>Bacteria</taxon>
        <taxon>Bacillati</taxon>
        <taxon>Actinomycetota</taxon>
        <taxon>Actinomycetes</taxon>
        <taxon>Mycobacteriales</taxon>
        <taxon>Mycobacteriaceae</taxon>
        <taxon>Mycobacterium</taxon>
        <taxon>Mycobacterium ulcerans group</taxon>
    </lineage>
</organism>
<evidence type="ECO:0000256" key="1">
    <source>
        <dbReference type="SAM" id="MobiDB-lite"/>
    </source>
</evidence>
<reference evidence="3" key="1">
    <citation type="journal article" date="2008" name="BMC Genomics">
        <title>Deciphering the genetic basis for polyketide variation among mycobacteria producing mycolactones.</title>
        <authorList>
            <person name="Pidot S.J."/>
            <person name="Hong H."/>
            <person name="Seemann T."/>
            <person name="Porter J.L."/>
            <person name="Yip M.J."/>
            <person name="Men A."/>
            <person name="Johnson M."/>
            <person name="Wilson P."/>
            <person name="Davies J.K."/>
            <person name="Leadlay P.F."/>
            <person name="Stinear T.P."/>
        </authorList>
    </citation>
    <scope>NUCLEOTIDE SEQUENCE [LARGE SCALE GENOMIC DNA]</scope>
    <source>
        <strain evidence="3">DL240490</strain>
        <plasmid evidence="3">pMUM003</plasmid>
    </source>
</reference>
<feature type="compositionally biased region" description="Pro residues" evidence="1">
    <location>
        <begin position="37"/>
        <end position="46"/>
    </location>
</feature>
<protein>
    <submittedName>
        <fullName evidence="3">Membrane protein</fullName>
    </submittedName>
</protein>
<evidence type="ECO:0000313" key="3">
    <source>
        <dbReference type="EMBL" id="ACA50958.1"/>
    </source>
</evidence>
<proteinExistence type="predicted"/>
<feature type="compositionally biased region" description="Low complexity" evidence="1">
    <location>
        <begin position="20"/>
        <end position="36"/>
    </location>
</feature>
<gene>
    <name evidence="3" type="ORF">MUDP_045</name>
</gene>
<feature type="transmembrane region" description="Helical" evidence="2">
    <location>
        <begin position="57"/>
        <end position="78"/>
    </location>
</feature>
<keyword evidence="3" id="KW-0614">Plasmid</keyword>
<name>B6CLN4_MYCMR</name>
<dbReference type="EMBL" id="EU271967">
    <property type="protein sequence ID" value="ACA50958.1"/>
    <property type="molecule type" value="Genomic_DNA"/>
</dbReference>
<dbReference type="AlphaFoldDB" id="B6CLN4"/>
<keyword evidence="2" id="KW-1133">Transmembrane helix</keyword>
<sequence>MNPQPVGQHGPPGGPGGWPAPGNGAPNNAAVLAPPAAQVPPPPGPGRLPVSRPRRRGWIAVGVMLTLAVLMALTAVVMSTIKLTAPAPTATTTTVMAPPPPPTSFSPDQLAAAKKEACHASESAATTINTAQEKYLIAARDRQSPTYGPALANFQLVAILETQYMQQHLPPATPNNVVDSTNGYITAILALADAHTRGLSEDEAQQFVVAARKAGRQLDEACV</sequence>
<geneLocation type="plasmid" evidence="3">
    <name>pMUM003</name>
</geneLocation>
<keyword evidence="2" id="KW-0812">Transmembrane</keyword>
<evidence type="ECO:0000256" key="2">
    <source>
        <dbReference type="SAM" id="Phobius"/>
    </source>
</evidence>
<feature type="region of interest" description="Disordered" evidence="1">
    <location>
        <begin position="1"/>
        <end position="52"/>
    </location>
</feature>